<dbReference type="InterPro" id="IPR036736">
    <property type="entry name" value="ACP-like_sf"/>
</dbReference>
<reference evidence="2" key="1">
    <citation type="submission" date="2015-07" db="EMBL/GenBank/DDBJ databases">
        <title>Nocardia seriolae U-1 whole genome shotgun sequence.</title>
        <authorList>
            <person name="Imajoh M."/>
            <person name="Fukumoto Y."/>
            <person name="Sukeda M."/>
            <person name="Yamane J."/>
            <person name="Yamasaki K."/>
            <person name="Shimizu M."/>
            <person name="Ohnishi K."/>
            <person name="Oshima S."/>
        </authorList>
    </citation>
    <scope>NUCLEOTIDE SEQUENCE [LARGE SCALE GENOMIC DNA]</scope>
    <source>
        <strain evidence="2">U-1</strain>
    </source>
</reference>
<sequence>MQRKRVGPDDDDYFALGGDGILSARVVARARNNGNALTPTADLILDAITIRPIIPSLAARPAVPHGNRGHP</sequence>
<accession>A0A0B8NLS0</accession>
<dbReference type="EMBL" id="BBYQ01000178">
    <property type="protein sequence ID" value="GAP32764.1"/>
    <property type="molecule type" value="Genomic_DNA"/>
</dbReference>
<dbReference type="OrthoDB" id="2472181at2"/>
<proteinExistence type="predicted"/>
<protein>
    <submittedName>
        <fullName evidence="1">Uncharacterized protein</fullName>
    </submittedName>
</protein>
<organism evidence="1 2">
    <name type="scientific">Nocardia seriolae</name>
    <dbReference type="NCBI Taxonomy" id="37332"/>
    <lineage>
        <taxon>Bacteria</taxon>
        <taxon>Bacillati</taxon>
        <taxon>Actinomycetota</taxon>
        <taxon>Actinomycetes</taxon>
        <taxon>Mycobacteriales</taxon>
        <taxon>Nocardiaceae</taxon>
        <taxon>Nocardia</taxon>
    </lineage>
</organism>
<gene>
    <name evidence="1" type="ORF">NSK11_contig00178-0014</name>
</gene>
<evidence type="ECO:0000313" key="1">
    <source>
        <dbReference type="EMBL" id="GAP32764.1"/>
    </source>
</evidence>
<dbReference type="Proteomes" id="UP000037179">
    <property type="component" value="Unassembled WGS sequence"/>
</dbReference>
<name>A0A0B8NLS0_9NOCA</name>
<evidence type="ECO:0000313" key="2">
    <source>
        <dbReference type="Proteomes" id="UP000037179"/>
    </source>
</evidence>
<dbReference type="RefSeq" id="WP_143161438.1">
    <property type="nucleotide sequence ID" value="NZ_AP017900.1"/>
</dbReference>
<reference evidence="1 2" key="2">
    <citation type="journal article" date="2016" name="Genome Announc.">
        <title>Draft Genome Sequence of Erythromycin- and Oxytetracycline-Sensitive Nocardia seriolae Strain U-1 (NBRC 110359).</title>
        <authorList>
            <person name="Imajoh M."/>
            <person name="Sukeda M."/>
            <person name="Shimizu M."/>
            <person name="Yamane J."/>
            <person name="Ohnishi K."/>
            <person name="Oshima S."/>
        </authorList>
    </citation>
    <scope>NUCLEOTIDE SEQUENCE [LARGE SCALE GENOMIC DNA]</scope>
    <source>
        <strain evidence="1 2">U-1</strain>
    </source>
</reference>
<comment type="caution">
    <text evidence="1">The sequence shown here is derived from an EMBL/GenBank/DDBJ whole genome shotgun (WGS) entry which is preliminary data.</text>
</comment>
<keyword evidence="2" id="KW-1185">Reference proteome</keyword>
<dbReference type="Gene3D" id="1.10.1200.10">
    <property type="entry name" value="ACP-like"/>
    <property type="match status" value="1"/>
</dbReference>
<dbReference type="AlphaFoldDB" id="A0A0B8NLS0"/>